<proteinExistence type="predicted"/>
<sequence length="60" mass="7119">MNIRTKNNYHLDVHCDVSNRSFPSTVQIFCRYICNVFEQNFLSQTHYIKSSLKRLLPGKI</sequence>
<organism evidence="1">
    <name type="scientific">Octopus bimaculoides</name>
    <name type="common">California two-spotted octopus</name>
    <dbReference type="NCBI Taxonomy" id="37653"/>
    <lineage>
        <taxon>Eukaryota</taxon>
        <taxon>Metazoa</taxon>
        <taxon>Spiralia</taxon>
        <taxon>Lophotrochozoa</taxon>
        <taxon>Mollusca</taxon>
        <taxon>Cephalopoda</taxon>
        <taxon>Coleoidea</taxon>
        <taxon>Octopodiformes</taxon>
        <taxon>Octopoda</taxon>
        <taxon>Incirrata</taxon>
        <taxon>Octopodidae</taxon>
        <taxon>Octopus</taxon>
    </lineage>
</organism>
<dbReference type="AlphaFoldDB" id="A0A0L8H7I9"/>
<evidence type="ECO:0000313" key="1">
    <source>
        <dbReference type="EMBL" id="KOF85064.1"/>
    </source>
</evidence>
<accession>A0A0L8H7I9</accession>
<protein>
    <submittedName>
        <fullName evidence="1">Uncharacterized protein</fullName>
    </submittedName>
</protein>
<name>A0A0L8H7I9_OCTBM</name>
<dbReference type="EMBL" id="KQ418974">
    <property type="protein sequence ID" value="KOF85064.1"/>
    <property type="molecule type" value="Genomic_DNA"/>
</dbReference>
<reference evidence="1" key="1">
    <citation type="submission" date="2015-07" db="EMBL/GenBank/DDBJ databases">
        <title>MeaNS - Measles Nucleotide Surveillance Program.</title>
        <authorList>
            <person name="Tran T."/>
            <person name="Druce J."/>
        </authorList>
    </citation>
    <scope>NUCLEOTIDE SEQUENCE</scope>
    <source>
        <strain evidence="1">UCB-OBI-ISO-001</strain>
        <tissue evidence="1">Gonad</tissue>
    </source>
</reference>
<gene>
    <name evidence="1" type="ORF">OCBIM_22020924mg</name>
</gene>